<dbReference type="AlphaFoldDB" id="A8AH68"/>
<evidence type="ECO:0000313" key="1">
    <source>
        <dbReference type="EMBL" id="ABV12830.1"/>
    </source>
</evidence>
<dbReference type="EMBL" id="CP000822">
    <property type="protein sequence ID" value="ABV12830.1"/>
    <property type="molecule type" value="Genomic_DNA"/>
</dbReference>
<gene>
    <name evidence="1" type="ordered locus">CKO_01700</name>
</gene>
<evidence type="ECO:0000313" key="2">
    <source>
        <dbReference type="Proteomes" id="UP000008148"/>
    </source>
</evidence>
<dbReference type="HOGENOM" id="CLU_2477766_0_0_6"/>
<proteinExistence type="predicted"/>
<sequence>MITVSIACFSSSLRWSRWFAMAVRNTPAITICFGSCPRSRISRTTLPTTLHISRYSSSSFVRFPIIVSHRQHKQTAYITLTMKTKLK</sequence>
<name>A8AH68_CITK8</name>
<organism evidence="1 2">
    <name type="scientific">Citrobacter koseri (strain ATCC BAA-895 / CDC 4225-83 / SGSC4696)</name>
    <dbReference type="NCBI Taxonomy" id="290338"/>
    <lineage>
        <taxon>Bacteria</taxon>
        <taxon>Pseudomonadati</taxon>
        <taxon>Pseudomonadota</taxon>
        <taxon>Gammaproteobacteria</taxon>
        <taxon>Enterobacterales</taxon>
        <taxon>Enterobacteriaceae</taxon>
        <taxon>Citrobacter</taxon>
    </lineage>
</organism>
<protein>
    <submittedName>
        <fullName evidence="1">Uncharacterized protein</fullName>
    </submittedName>
</protein>
<accession>A8AH68</accession>
<dbReference type="Proteomes" id="UP000008148">
    <property type="component" value="Chromosome"/>
</dbReference>
<reference evidence="1 2" key="1">
    <citation type="submission" date="2007-08" db="EMBL/GenBank/DDBJ databases">
        <authorList>
            <consortium name="The Citrobacter koseri Genome Sequencing Project"/>
            <person name="McClelland M."/>
            <person name="Sanderson E.K."/>
            <person name="Porwollik S."/>
            <person name="Spieth J."/>
            <person name="Clifton W.S."/>
            <person name="Latreille P."/>
            <person name="Courtney L."/>
            <person name="Wang C."/>
            <person name="Pepin K."/>
            <person name="Bhonagiri V."/>
            <person name="Nash W."/>
            <person name="Johnson M."/>
            <person name="Thiruvilangam P."/>
            <person name="Wilson R."/>
        </authorList>
    </citation>
    <scope>NUCLEOTIDE SEQUENCE [LARGE SCALE GENOMIC DNA]</scope>
    <source>
        <strain evidence="2">ATCC BAA-895 / CDC 4225-83 / SGSC4696</strain>
    </source>
</reference>
<dbReference type="KEGG" id="cko:CKO_01700"/>
<keyword evidence="2" id="KW-1185">Reference proteome</keyword>